<keyword evidence="2" id="KW-1185">Reference proteome</keyword>
<protein>
    <submittedName>
        <fullName evidence="1">Uncharacterized protein</fullName>
    </submittedName>
</protein>
<dbReference type="Proteomes" id="UP001732700">
    <property type="component" value="Chromosome 1D"/>
</dbReference>
<name>A0ACD5TSP4_AVESA</name>
<evidence type="ECO:0000313" key="2">
    <source>
        <dbReference type="Proteomes" id="UP001732700"/>
    </source>
</evidence>
<dbReference type="EnsemblPlants" id="AVESA.00010b.r2.1DG0121560.1">
    <property type="protein sequence ID" value="AVESA.00010b.r2.1DG0121560.1.CDS"/>
    <property type="gene ID" value="AVESA.00010b.r2.1DG0121560"/>
</dbReference>
<reference evidence="1" key="1">
    <citation type="submission" date="2021-05" db="EMBL/GenBank/DDBJ databases">
        <authorList>
            <person name="Scholz U."/>
            <person name="Mascher M."/>
            <person name="Fiebig A."/>
        </authorList>
    </citation>
    <scope>NUCLEOTIDE SEQUENCE [LARGE SCALE GENOMIC DNA]</scope>
</reference>
<sequence length="158" mass="18466">MISASNKLKVLKCELSDNLLVIMILESLPEEFDQFKINYNSMKEKWTLSEICPRIVQEEERFMRQNKDMAFHVGSHKRKCEGPIFPKPQKKPYRKEMPQSKGKEKEHGQSSSGAPNENACFHCKEEGHKRMDCPKYLKWMMKKGIPWNPNHNKGGKKA</sequence>
<proteinExistence type="predicted"/>
<accession>A0ACD5TSP4</accession>
<reference evidence="1" key="2">
    <citation type="submission" date="2025-09" db="UniProtKB">
        <authorList>
            <consortium name="EnsemblPlants"/>
        </authorList>
    </citation>
    <scope>IDENTIFICATION</scope>
</reference>
<organism evidence="1 2">
    <name type="scientific">Avena sativa</name>
    <name type="common">Oat</name>
    <dbReference type="NCBI Taxonomy" id="4498"/>
    <lineage>
        <taxon>Eukaryota</taxon>
        <taxon>Viridiplantae</taxon>
        <taxon>Streptophyta</taxon>
        <taxon>Embryophyta</taxon>
        <taxon>Tracheophyta</taxon>
        <taxon>Spermatophyta</taxon>
        <taxon>Magnoliopsida</taxon>
        <taxon>Liliopsida</taxon>
        <taxon>Poales</taxon>
        <taxon>Poaceae</taxon>
        <taxon>BOP clade</taxon>
        <taxon>Pooideae</taxon>
        <taxon>Poodae</taxon>
        <taxon>Poeae</taxon>
        <taxon>Poeae Chloroplast Group 1 (Aveneae type)</taxon>
        <taxon>Aveninae</taxon>
        <taxon>Avena</taxon>
    </lineage>
</organism>
<evidence type="ECO:0000313" key="1">
    <source>
        <dbReference type="EnsemblPlants" id="AVESA.00010b.r2.1DG0121560.1.CDS"/>
    </source>
</evidence>